<dbReference type="KEGG" id="vg:28800511"/>
<gene>
    <name evidence="2" type="primary">53</name>
    <name evidence="2" type="ORF">PBI_ONEUP_53</name>
</gene>
<proteinExistence type="predicted"/>
<name>A0A160DET6_9CAUD</name>
<keyword evidence="3" id="KW-1185">Reference proteome</keyword>
<feature type="region of interest" description="Disordered" evidence="1">
    <location>
        <begin position="520"/>
        <end position="541"/>
    </location>
</feature>
<evidence type="ECO:0000313" key="2">
    <source>
        <dbReference type="EMBL" id="ANA86388.1"/>
    </source>
</evidence>
<dbReference type="Proteomes" id="UP000204609">
    <property type="component" value="Segment"/>
</dbReference>
<protein>
    <submittedName>
        <fullName evidence="2">Uncharacterized protein</fullName>
    </submittedName>
</protein>
<dbReference type="EMBL" id="KU998245">
    <property type="protein sequence ID" value="ANA86388.1"/>
    <property type="molecule type" value="Genomic_DNA"/>
</dbReference>
<reference evidence="3" key="1">
    <citation type="submission" date="2016-03" db="EMBL/GenBank/DDBJ databases">
        <authorList>
            <person name="Ploux O."/>
        </authorList>
    </citation>
    <scope>NUCLEOTIDE SEQUENCE [LARGE SCALE GENOMIC DNA]</scope>
</reference>
<dbReference type="GeneID" id="28800511"/>
<organism evidence="2 3">
    <name type="scientific">Gordonia phage OneUp</name>
    <dbReference type="NCBI Taxonomy" id="1838074"/>
    <lineage>
        <taxon>Viruses</taxon>
        <taxon>Duplodnaviria</taxon>
        <taxon>Heunggongvirae</taxon>
        <taxon>Uroviricota</taxon>
        <taxon>Caudoviricetes</taxon>
        <taxon>Oneupvirus</taxon>
        <taxon>Oneupvirus oneup</taxon>
    </lineage>
</organism>
<evidence type="ECO:0000313" key="3">
    <source>
        <dbReference type="Proteomes" id="UP000204609"/>
    </source>
</evidence>
<sequence>MTIKYWNGSAFVDPSQVRYWDGSAFVAPQAIYEWVADEFIKRWPASITYRMNKVGESHAFASQVPVRGWESDATEPGPLFDGLLTGSGVTTVEVSLSVKSGSGYSGSVLVKLDGVTIITIDAYNLTSYTIKTGSWTGVATEGQQVTVETSTVHGVGVNAPSFVRVTSAVPHKVSWADGFNRANTTSSVGLGDNWWNFSSYGLSEYPSINGNQATGAGGASVSNSGNGAAWKEPVPAGVDNYFVEAYIPSLSSGSTGQEPTGLLVRANESSNHYNNTPGSEAVFFAMSTGNWRVYRARTAANSGSTNLQTGSMSNSAGGTLRVEVHGDLMIAKYKDQVITAADITGIGEGRQVGIHTNGSNAKHDDFASGQCDPVSFTDRQRIEITTPHTVTTGTTTVLGWTTSADEDALVSDNSLLIAKSNSSATVSCSIQLTSTQTSGTTTWTLIMLRNGTAAMTRTFATTAAGQYTIEDLRYNGPVAVGDRFHITALRSGGTSPGGTVTTGTTLRTSEMLPPLRQRMTKSGTASTLQNPVTGWTSSNADAPSWIDTNKLRVQGRGAAEIYWQVDIGQRSSAQGRTQQLWHNGTLIDEFIPDPSVNMVYQRGPFQVAVENDDLVYMATTGTSVSGGGVVNATTTFIEVGPRS</sequence>
<dbReference type="OrthoDB" id="22469at10239"/>
<evidence type="ECO:0000256" key="1">
    <source>
        <dbReference type="SAM" id="MobiDB-lite"/>
    </source>
</evidence>
<dbReference type="RefSeq" id="YP_009274470.1">
    <property type="nucleotide sequence ID" value="NC_030917.1"/>
</dbReference>
<accession>A0A160DET6</accession>